<dbReference type="InterPro" id="IPR015947">
    <property type="entry name" value="PUA-like_sf"/>
</dbReference>
<dbReference type="PANTHER" id="PTHR39203:SF1">
    <property type="entry name" value="CYTOPLASMIC PROTEIN"/>
    <property type="match status" value="1"/>
</dbReference>
<keyword evidence="3" id="KW-1185">Reference proteome</keyword>
<evidence type="ECO:0000259" key="1">
    <source>
        <dbReference type="SMART" id="SM01022"/>
    </source>
</evidence>
<dbReference type="PIRSF" id="PIRSF021320">
    <property type="entry name" value="DUF984"/>
    <property type="match status" value="1"/>
</dbReference>
<dbReference type="PANTHER" id="PTHR39203">
    <property type="entry name" value="CYTOPLASMIC PROTEIN-RELATED"/>
    <property type="match status" value="1"/>
</dbReference>
<dbReference type="InterPro" id="IPR007374">
    <property type="entry name" value="ASCH_domain"/>
</dbReference>
<feature type="domain" description="ASCH" evidence="1">
    <location>
        <begin position="27"/>
        <end position="150"/>
    </location>
</feature>
<reference evidence="2" key="1">
    <citation type="submission" date="2021-03" db="EMBL/GenBank/DDBJ databases">
        <title>Description of Psychrosphaera ytuae sp. nov. isolated from deep sea sediment of South China Sea.</title>
        <authorList>
            <person name="Zhang J."/>
            <person name="Xu X.-D."/>
        </authorList>
    </citation>
    <scope>NUCLEOTIDE SEQUENCE</scope>
    <source>
        <strain evidence="2">MTZ26</strain>
    </source>
</reference>
<organism evidence="2 3">
    <name type="scientific">Psychrosphaera ytuae</name>
    <dbReference type="NCBI Taxonomy" id="2820710"/>
    <lineage>
        <taxon>Bacteria</taxon>
        <taxon>Pseudomonadati</taxon>
        <taxon>Pseudomonadota</taxon>
        <taxon>Gammaproteobacteria</taxon>
        <taxon>Alteromonadales</taxon>
        <taxon>Pseudoalteromonadaceae</taxon>
        <taxon>Psychrosphaera</taxon>
    </lineage>
</organism>
<dbReference type="CDD" id="cd06553">
    <property type="entry name" value="ASCH_Ef3133_like"/>
    <property type="match status" value="1"/>
</dbReference>
<gene>
    <name evidence="2" type="ORF">J1N51_05230</name>
</gene>
<dbReference type="Pfam" id="PF04266">
    <property type="entry name" value="ASCH"/>
    <property type="match status" value="1"/>
</dbReference>
<dbReference type="InterPro" id="IPR009326">
    <property type="entry name" value="DUF984"/>
</dbReference>
<dbReference type="AlphaFoldDB" id="A0A975HL08"/>
<proteinExistence type="predicted"/>
<dbReference type="Proteomes" id="UP000682739">
    <property type="component" value="Chromosome"/>
</dbReference>
<dbReference type="SUPFAM" id="SSF88697">
    <property type="entry name" value="PUA domain-like"/>
    <property type="match status" value="1"/>
</dbReference>
<accession>A0A975HL08</accession>
<evidence type="ECO:0000313" key="2">
    <source>
        <dbReference type="EMBL" id="QTH64859.1"/>
    </source>
</evidence>
<dbReference type="KEGG" id="psym:J1N51_05230"/>
<dbReference type="SMART" id="SM01022">
    <property type="entry name" value="ASCH"/>
    <property type="match status" value="1"/>
</dbReference>
<evidence type="ECO:0000313" key="3">
    <source>
        <dbReference type="Proteomes" id="UP000682739"/>
    </source>
</evidence>
<dbReference type="EMBL" id="CP072110">
    <property type="protein sequence ID" value="QTH64859.1"/>
    <property type="molecule type" value="Genomic_DNA"/>
</dbReference>
<dbReference type="Gene3D" id="3.10.400.10">
    <property type="entry name" value="Sulfate adenylyltransferase"/>
    <property type="match status" value="1"/>
</dbReference>
<dbReference type="RefSeq" id="WP_208832913.1">
    <property type="nucleotide sequence ID" value="NZ_CP072110.1"/>
</dbReference>
<protein>
    <submittedName>
        <fullName evidence="2">ASCH domain-containing protein</fullName>
    </submittedName>
</protein>
<name>A0A975HL08_9GAMM</name>
<sequence>MKNASVAAMCRDYFQLIDEPERELAHWYFCDNQKDADECAELVLQGVKRATSPSLWWHQSSGEPLAKPGDLNVVTNWQGDAVCIIETVAVNVVPFSEITAEYAFLEGEGDKSLSYWQRVHWDYYHRELEGTGFVPSQTMPIVCEEFRVVFPT</sequence>